<accession>A0A7I8KFY1</accession>
<dbReference type="OrthoDB" id="1702020at2759"/>
<dbReference type="EMBL" id="LR746268">
    <property type="protein sequence ID" value="CAA7396084.1"/>
    <property type="molecule type" value="Genomic_DNA"/>
</dbReference>
<keyword evidence="1" id="KW-0732">Signal</keyword>
<organism evidence="2 3">
    <name type="scientific">Spirodela intermedia</name>
    <name type="common">Intermediate duckweed</name>
    <dbReference type="NCBI Taxonomy" id="51605"/>
    <lineage>
        <taxon>Eukaryota</taxon>
        <taxon>Viridiplantae</taxon>
        <taxon>Streptophyta</taxon>
        <taxon>Embryophyta</taxon>
        <taxon>Tracheophyta</taxon>
        <taxon>Spermatophyta</taxon>
        <taxon>Magnoliopsida</taxon>
        <taxon>Liliopsida</taxon>
        <taxon>Araceae</taxon>
        <taxon>Lemnoideae</taxon>
        <taxon>Spirodela</taxon>
    </lineage>
</organism>
<proteinExistence type="predicted"/>
<evidence type="ECO:0000313" key="2">
    <source>
        <dbReference type="EMBL" id="CAA7396084.1"/>
    </source>
</evidence>
<evidence type="ECO:0000256" key="1">
    <source>
        <dbReference type="SAM" id="SignalP"/>
    </source>
</evidence>
<sequence>MAAPSPRLLLLAVALVTCLALQRGEASGLRRLGFAAEWSRRTLHGADAVVLMVAPPPAASPAPAGLSFDLDHACKRRVRRGSDPIHNRC</sequence>
<name>A0A7I8KFY1_SPIIN</name>
<dbReference type="AlphaFoldDB" id="A0A7I8KFY1"/>
<gene>
    <name evidence="2" type="ORF">SI8410_05006747</name>
</gene>
<dbReference type="InterPro" id="IPR038821">
    <property type="entry name" value="CLE45-like"/>
</dbReference>
<feature type="chain" id="PRO_5029533191" evidence="1">
    <location>
        <begin position="27"/>
        <end position="89"/>
    </location>
</feature>
<dbReference type="Proteomes" id="UP000663760">
    <property type="component" value="Chromosome 5"/>
</dbReference>
<dbReference type="PANTHER" id="PTHR36726:SF4">
    <property type="entry name" value="CLAVATA3_ESR (CLE)-RELATED PROTEIN 45"/>
    <property type="match status" value="1"/>
</dbReference>
<keyword evidence="3" id="KW-1185">Reference proteome</keyword>
<dbReference type="PANTHER" id="PTHR36726">
    <property type="entry name" value="CLAVATA3/ESR (CLE)-RELATED PROTEIN 45"/>
    <property type="match status" value="1"/>
</dbReference>
<evidence type="ECO:0000313" key="3">
    <source>
        <dbReference type="Proteomes" id="UP000663760"/>
    </source>
</evidence>
<protein>
    <submittedName>
        <fullName evidence="2">Uncharacterized protein</fullName>
    </submittedName>
</protein>
<feature type="signal peptide" evidence="1">
    <location>
        <begin position="1"/>
        <end position="26"/>
    </location>
</feature>
<reference evidence="2" key="1">
    <citation type="submission" date="2020-02" db="EMBL/GenBank/DDBJ databases">
        <authorList>
            <person name="Scholz U."/>
            <person name="Mascher M."/>
            <person name="Fiebig A."/>
        </authorList>
    </citation>
    <scope>NUCLEOTIDE SEQUENCE</scope>
</reference>